<gene>
    <name evidence="6" type="ORF">GM661_02480</name>
</gene>
<sequence length="462" mass="50434">MSENLINVDDALQLKRDEVIEYYKKHVNPSLAKMFALLNFDRHYVRASGTSVWDSDGNEYLDFLGGYGALNLGHNPPAVLEAIKKVTELPNILQAGMGTMASAAAYNLSLLAPGELSNSFFCNSGTEAVEGAIKTAKIASGKSRVLYCRNSFHGKTMGSLSVTGREKYQKPFGPLVPGNELVDYGNLKALEVMLENNEYAAFIIEPIQGEGGINLPTDEYFKGVRELCTEHDVYFILDEIQTGFGRTGSLFACQQYDVVPDIMCLAKSLGGGVMPVGAFITTKEIWNKAYGGMDKALLHTSTFGGNTLAAAAAIAAMKELVDQDLSQQALEKGNYLLGKLNELAKEYDIIKEVRGRGLMIGLEFNQPDRGVLDKLSGGIVSKLSHEYMGSLVAGALHNEHHIITAYTLNNPNVIRFEPPLIVTYQELDKLVEALEDVFSRYKGLFGMAIKSAKTVIGGLFKK</sequence>
<proteinExistence type="inferred from homology"/>
<keyword evidence="7" id="KW-1185">Reference proteome</keyword>
<dbReference type="GO" id="GO:0008483">
    <property type="term" value="F:transaminase activity"/>
    <property type="evidence" value="ECO:0007669"/>
    <property type="project" value="UniProtKB-KW"/>
</dbReference>
<dbReference type="InterPro" id="IPR005814">
    <property type="entry name" value="Aminotrans_3"/>
</dbReference>
<dbReference type="PROSITE" id="PS00600">
    <property type="entry name" value="AA_TRANSFER_CLASS_3"/>
    <property type="match status" value="1"/>
</dbReference>
<dbReference type="Proteomes" id="UP000665020">
    <property type="component" value="Chromosome"/>
</dbReference>
<dbReference type="EMBL" id="CP046640">
    <property type="protein sequence ID" value="QTL96920.1"/>
    <property type="molecule type" value="Genomic_DNA"/>
</dbReference>
<dbReference type="InterPro" id="IPR015422">
    <property type="entry name" value="PyrdxlP-dep_Trfase_small"/>
</dbReference>
<evidence type="ECO:0000256" key="5">
    <source>
        <dbReference type="RuleBase" id="RU003560"/>
    </source>
</evidence>
<keyword evidence="2 6" id="KW-0032">Aminotransferase</keyword>
<evidence type="ECO:0000313" key="7">
    <source>
        <dbReference type="Proteomes" id="UP000665020"/>
    </source>
</evidence>
<comment type="cofactor">
    <cofactor evidence="1">
        <name>pyridoxal 5'-phosphate</name>
        <dbReference type="ChEBI" id="CHEBI:597326"/>
    </cofactor>
</comment>
<name>A0A8A7K6X1_9FIRM</name>
<dbReference type="Pfam" id="PF00202">
    <property type="entry name" value="Aminotran_3"/>
    <property type="match status" value="1"/>
</dbReference>
<dbReference type="InterPro" id="IPR050103">
    <property type="entry name" value="Class-III_PLP-dep_AT"/>
</dbReference>
<dbReference type="GO" id="GO:0042802">
    <property type="term" value="F:identical protein binding"/>
    <property type="evidence" value="ECO:0007669"/>
    <property type="project" value="TreeGrafter"/>
</dbReference>
<comment type="similarity">
    <text evidence="5">Belongs to the class-III pyridoxal-phosphate-dependent aminotransferase family.</text>
</comment>
<organism evidence="6 7">
    <name type="scientific">Iocasia fonsfrigidae</name>
    <dbReference type="NCBI Taxonomy" id="2682810"/>
    <lineage>
        <taxon>Bacteria</taxon>
        <taxon>Bacillati</taxon>
        <taxon>Bacillota</taxon>
        <taxon>Clostridia</taxon>
        <taxon>Halanaerobiales</taxon>
        <taxon>Halanaerobiaceae</taxon>
        <taxon>Iocasia</taxon>
    </lineage>
</organism>
<dbReference type="CDD" id="cd00610">
    <property type="entry name" value="OAT_like"/>
    <property type="match status" value="1"/>
</dbReference>
<dbReference type="FunFam" id="3.40.640.10:FF:000004">
    <property type="entry name" value="Acetylornithine aminotransferase"/>
    <property type="match status" value="1"/>
</dbReference>
<dbReference type="InterPro" id="IPR015424">
    <property type="entry name" value="PyrdxlP-dep_Trfase"/>
</dbReference>
<dbReference type="PANTHER" id="PTHR11986:SF79">
    <property type="entry name" value="ACETYLORNITHINE AMINOTRANSFERASE, MITOCHONDRIAL"/>
    <property type="match status" value="1"/>
</dbReference>
<dbReference type="RefSeq" id="WP_230868593.1">
    <property type="nucleotide sequence ID" value="NZ_CP046640.1"/>
</dbReference>
<dbReference type="Gene3D" id="3.90.1150.10">
    <property type="entry name" value="Aspartate Aminotransferase, domain 1"/>
    <property type="match status" value="1"/>
</dbReference>
<dbReference type="KEGG" id="ifn:GM661_02480"/>
<dbReference type="InterPro" id="IPR049704">
    <property type="entry name" value="Aminotrans_3_PPA_site"/>
</dbReference>
<evidence type="ECO:0000256" key="2">
    <source>
        <dbReference type="ARBA" id="ARBA00022576"/>
    </source>
</evidence>
<evidence type="ECO:0000313" key="6">
    <source>
        <dbReference type="EMBL" id="QTL96920.1"/>
    </source>
</evidence>
<reference evidence="6" key="1">
    <citation type="submission" date="2019-12" db="EMBL/GenBank/DDBJ databases">
        <authorList>
            <person name="zhang j."/>
            <person name="sun C.M."/>
        </authorList>
    </citation>
    <scope>NUCLEOTIDE SEQUENCE</scope>
    <source>
        <strain evidence="6">NS-1</strain>
    </source>
</reference>
<keyword evidence="3" id="KW-0808">Transferase</keyword>
<dbReference type="Gene3D" id="3.40.640.10">
    <property type="entry name" value="Type I PLP-dependent aspartate aminotransferase-like (Major domain)"/>
    <property type="match status" value="1"/>
</dbReference>
<dbReference type="InterPro" id="IPR015421">
    <property type="entry name" value="PyrdxlP-dep_Trfase_major"/>
</dbReference>
<protein>
    <submittedName>
        <fullName evidence="6">Aminotransferase class III-fold pyridoxal phosphate-dependent enzyme</fullName>
    </submittedName>
</protein>
<dbReference type="PANTHER" id="PTHR11986">
    <property type="entry name" value="AMINOTRANSFERASE CLASS III"/>
    <property type="match status" value="1"/>
</dbReference>
<dbReference type="AlphaFoldDB" id="A0A8A7K6X1"/>
<dbReference type="GO" id="GO:0030170">
    <property type="term" value="F:pyridoxal phosphate binding"/>
    <property type="evidence" value="ECO:0007669"/>
    <property type="project" value="InterPro"/>
</dbReference>
<keyword evidence="4 5" id="KW-0663">Pyridoxal phosphate</keyword>
<evidence type="ECO:0000256" key="4">
    <source>
        <dbReference type="ARBA" id="ARBA00022898"/>
    </source>
</evidence>
<evidence type="ECO:0000256" key="3">
    <source>
        <dbReference type="ARBA" id="ARBA00022679"/>
    </source>
</evidence>
<accession>A0A8A7K6X1</accession>
<dbReference type="SUPFAM" id="SSF53383">
    <property type="entry name" value="PLP-dependent transferases"/>
    <property type="match status" value="1"/>
</dbReference>
<dbReference type="PIRSF" id="PIRSF000521">
    <property type="entry name" value="Transaminase_4ab_Lys_Orn"/>
    <property type="match status" value="1"/>
</dbReference>
<evidence type="ECO:0000256" key="1">
    <source>
        <dbReference type="ARBA" id="ARBA00001933"/>
    </source>
</evidence>